<dbReference type="Pfam" id="PF13569">
    <property type="entry name" value="DUF4132"/>
    <property type="match status" value="1"/>
</dbReference>
<name>A0A8J8SIV6_9FIRM</name>
<protein>
    <submittedName>
        <fullName evidence="5">DUF4132 domain-containing protein</fullName>
    </submittedName>
</protein>
<feature type="domain" description="DUF7737" evidence="4">
    <location>
        <begin position="1535"/>
        <end position="1635"/>
    </location>
</feature>
<proteinExistence type="predicted"/>
<dbReference type="EMBL" id="CP058649">
    <property type="protein sequence ID" value="QUI25330.1"/>
    <property type="molecule type" value="Genomic_DNA"/>
</dbReference>
<feature type="domain" description="DUF4132" evidence="2">
    <location>
        <begin position="1273"/>
        <end position="1445"/>
    </location>
</feature>
<accession>A0A8J8SIV6</accession>
<evidence type="ECO:0000259" key="3">
    <source>
        <dbReference type="Pfam" id="PF18991"/>
    </source>
</evidence>
<evidence type="ECO:0000313" key="5">
    <source>
        <dbReference type="EMBL" id="QUI25330.1"/>
    </source>
</evidence>
<dbReference type="InterPro" id="IPR056639">
    <property type="entry name" value="DUF7737"/>
</dbReference>
<dbReference type="RefSeq" id="WP_212696031.1">
    <property type="nucleotide sequence ID" value="NZ_CP058649.1"/>
</dbReference>
<evidence type="ECO:0000259" key="2">
    <source>
        <dbReference type="Pfam" id="PF13569"/>
    </source>
</evidence>
<reference evidence="5" key="1">
    <citation type="submission" date="2020-07" db="EMBL/GenBank/DDBJ databases">
        <title>Vallitalea pronyensis genome.</title>
        <authorList>
            <person name="Postec A."/>
        </authorList>
    </citation>
    <scope>NUCLEOTIDE SEQUENCE</scope>
    <source>
        <strain evidence="5">FatNI3</strain>
    </source>
</reference>
<dbReference type="Pfam" id="PF18991">
    <property type="entry name" value="DUF5724"/>
    <property type="match status" value="1"/>
</dbReference>
<keyword evidence="1" id="KW-0175">Coiled coil</keyword>
<organism evidence="5 6">
    <name type="scientific">Vallitalea pronyensis</name>
    <dbReference type="NCBI Taxonomy" id="1348613"/>
    <lineage>
        <taxon>Bacteria</taxon>
        <taxon>Bacillati</taxon>
        <taxon>Bacillota</taxon>
        <taxon>Clostridia</taxon>
        <taxon>Lachnospirales</taxon>
        <taxon>Vallitaleaceae</taxon>
        <taxon>Vallitalea</taxon>
    </lineage>
</organism>
<keyword evidence="6" id="KW-1185">Reference proteome</keyword>
<gene>
    <name evidence="5" type="ORF">HZI73_24850</name>
</gene>
<evidence type="ECO:0000259" key="4">
    <source>
        <dbReference type="Pfam" id="PF24879"/>
    </source>
</evidence>
<dbReference type="InterPro" id="IPR025406">
    <property type="entry name" value="DUF4132"/>
</dbReference>
<dbReference type="Pfam" id="PF24879">
    <property type="entry name" value="DUF7737"/>
    <property type="match status" value="1"/>
</dbReference>
<dbReference type="Proteomes" id="UP000683246">
    <property type="component" value="Chromosome"/>
</dbReference>
<evidence type="ECO:0000256" key="1">
    <source>
        <dbReference type="SAM" id="Coils"/>
    </source>
</evidence>
<sequence>MEKTMREFQRELEDKSYEEVKNRDQNMYVSLCAIEQVDLYAYRAIHQQEMSVLNRMRHLKDLHPKTKEELLHVDVMLFYYNKLHGLHRKMFDTYLDLLKEIGSAENYYFRAYRKEDCYTDIFKLYKVLKDFFTYQEAGLDICQHLKGKMYFKQDYDYMGYRYYGTLFSMPEGDEALEIISRMIYENENLKNFSRTMISGMLMSNNTKAHDMVMDLLKSARQSEGLRSSIVESIDLGHVNTYARFIKYIYEENLTRFSSVKRAFMCFTGLDYQIEEKRNLDVVAKGVYACIVNKETDKYLQSKSALDIYIGLYATACFKFEDAMCYILKHFKEAKDYEKAVYLFFIENCKLQVPSDLIVHALTETANENIKALVFYLNIDVTFASDTHKKEYIDAYCDYLDSTKKIPPKYRMFAYEKERRINKSHHAMGILTSLCDETDYGYERVYRHFEKYPYRVNLVYTSIKHPMMRETLIKLLGSNSANIRDSAFETITKLNLQLTPDEYQLIASFLKTKRSDARKHITSLFTQANEDIIIACSKTLLKDKNQEKQSGAISILMDNYDRIKHHDDYEEVTKILKVKDFVENLSADVDKLIGEEIIEKAKGTTAHDFYDKAYEVVLEELTYDEKRIEKLKINSANKKRLAEIYHDVKDIHEKHIGEEMTLIDGDGSKKVIKYGYAQGYSNRGLLKMDYQWDTHLKKHENIMFRDEVLQLLNKYSNEELLLFQYFASFADYYYYQSMYNKKKLDKIHAYIDKHYYPNIKQIVTQEEDTCAHWRNLDFVLDVLLDYKKDVLKEDICYEYRDIFIHYCAFVYKDENAKEGNQETDSLFTNQDNMFLRTTYLQEFAFYKEQGRDRGFAFKNDQYAFHVYMKVNNVGRLHMHYDLLLHFIDKGYLKKDYLYQCALNTEVLKNNGYAKSSLSKDIFTFIDHKIKNRKSNPIIDEIYDTVVPIMLEKELDRTELDTEYSHVLSALNVFKGSHIFLKTIFKLGKGKLHRGYYYENGGKKVQFSSIISKVIPLETDNQEVFNGLVKAYGISNEKLLECTMYNLRFVDFTESYLNMPGLKKAAYYFKAHMNDILSDEEKKIVRRYTDIDFTDLQNGQMDLNWFKESYKVLGKEKFNLLYESAKYITDGAKHKRAQYFADAVLGKLKLKDIESRINDKRHQDMILAYGLLPLRGNKHHACLKRYKRLQLFLKESKQFGAQKRQSEKLKVAIAINNLARNDGFNDVNRFIWHMETALIDEVREVFEPKQVGEIDVYISIENPQKPEIVVSKQHKKLKSIPASYKKDAYIKMLREVKKDLKDQYARARNTLEEAMINEDVFTSSELKALYQHPIIGSILQELLLTCRDHIGFYTIDGVLKTLKKDIELDDQDTLTITHPIHLKENGNWVQWQHYMLENAIKQPFKQVFRELYVMTDDELKNDGFTNRFAGYQIEGKKMLGIMKSRGWMINDYDGFEKVNHKSNVRVDMYCYADWFMPSEVESPSLEKVMFMDNKTDKTVAMSSLSPVLFSETMRDIDLVVSVAYVGGVDVLLNHTTMEMRKRILEHNLALFHVNDYSFDKNHINIVGTYGHYSVHLGSGTIHMQGKGMLPVFPVHAQQRGHIFLPFVDEDPKTAEIISKVLMLASDDKIKDPSVLMHLR</sequence>
<dbReference type="InterPro" id="IPR043782">
    <property type="entry name" value="DUF5724"/>
</dbReference>
<dbReference type="KEGG" id="vpy:HZI73_24850"/>
<feature type="coiled-coil region" evidence="1">
    <location>
        <begin position="1288"/>
        <end position="1315"/>
    </location>
</feature>
<evidence type="ECO:0000313" key="6">
    <source>
        <dbReference type="Proteomes" id="UP000683246"/>
    </source>
</evidence>
<feature type="domain" description="DUF5724" evidence="3">
    <location>
        <begin position="47"/>
        <end position="1232"/>
    </location>
</feature>